<evidence type="ECO:0008006" key="3">
    <source>
        <dbReference type="Google" id="ProtNLM"/>
    </source>
</evidence>
<keyword evidence="2" id="KW-1185">Reference proteome</keyword>
<proteinExistence type="predicted"/>
<dbReference type="AlphaFoldDB" id="A0A1S2LPU4"/>
<dbReference type="Proteomes" id="UP000179524">
    <property type="component" value="Unassembled WGS sequence"/>
</dbReference>
<reference evidence="1 2" key="1">
    <citation type="submission" date="2016-10" db="EMBL/GenBank/DDBJ databases">
        <title>Draft genome sequences of four alkaliphilic bacteria belonging to the Anaerobacillus genus.</title>
        <authorList>
            <person name="Bassil N.M."/>
            <person name="Lloyd J.R."/>
        </authorList>
    </citation>
    <scope>NUCLEOTIDE SEQUENCE [LARGE SCALE GENOMIC DNA]</scope>
    <source>
        <strain evidence="1 2">DSM 18345</strain>
    </source>
</reference>
<name>A0A1S2LPU4_9BACI</name>
<sequence>MKVLVKKSSKNIQGNPHIKTALCEVAWAISRSRKTAMSSVFWTLSARRGKKKALQAIAHKVLRIIYTLLLNKQNYSEPGLAK</sequence>
<protein>
    <recommendedName>
        <fullName evidence="3">IS110 family transposase</fullName>
    </recommendedName>
</protein>
<organism evidence="1 2">
    <name type="scientific">Anaerobacillus alkalilacustris</name>
    <dbReference type="NCBI Taxonomy" id="393763"/>
    <lineage>
        <taxon>Bacteria</taxon>
        <taxon>Bacillati</taxon>
        <taxon>Bacillota</taxon>
        <taxon>Bacilli</taxon>
        <taxon>Bacillales</taxon>
        <taxon>Bacillaceae</taxon>
        <taxon>Anaerobacillus</taxon>
    </lineage>
</organism>
<comment type="caution">
    <text evidence="1">The sequence shown here is derived from an EMBL/GenBank/DDBJ whole genome shotgun (WGS) entry which is preliminary data.</text>
</comment>
<dbReference type="EMBL" id="MLQR01000020">
    <property type="protein sequence ID" value="OIJ14396.1"/>
    <property type="molecule type" value="Genomic_DNA"/>
</dbReference>
<gene>
    <name evidence="1" type="ORF">BKP37_08610</name>
</gene>
<evidence type="ECO:0000313" key="2">
    <source>
        <dbReference type="Proteomes" id="UP000179524"/>
    </source>
</evidence>
<accession>A0A1S2LPU4</accession>
<evidence type="ECO:0000313" key="1">
    <source>
        <dbReference type="EMBL" id="OIJ14396.1"/>
    </source>
</evidence>